<reference evidence="2 3" key="1">
    <citation type="submission" date="2016-10" db="EMBL/GenBank/DDBJ databases">
        <authorList>
            <person name="de Groot N.N."/>
        </authorList>
    </citation>
    <scope>NUCLEOTIDE SEQUENCE [LARGE SCALE GENOMIC DNA]</scope>
    <source>
        <strain evidence="2 3">ATCC 35958</strain>
    </source>
</reference>
<evidence type="ECO:0000313" key="2">
    <source>
        <dbReference type="EMBL" id="SER39230.1"/>
    </source>
</evidence>
<feature type="transmembrane region" description="Helical" evidence="1">
    <location>
        <begin position="74"/>
        <end position="94"/>
    </location>
</feature>
<keyword evidence="1" id="KW-1133">Transmembrane helix</keyword>
<dbReference type="EMBL" id="FOGD01000007">
    <property type="protein sequence ID" value="SER39230.1"/>
    <property type="molecule type" value="Genomic_DNA"/>
</dbReference>
<gene>
    <name evidence="2" type="ORF">SAMN02982919_02334</name>
</gene>
<keyword evidence="3" id="KW-1185">Reference proteome</keyword>
<organism evidence="2 3">
    <name type="scientific">Giesbergeria anulus</name>
    <dbReference type="NCBI Taxonomy" id="180197"/>
    <lineage>
        <taxon>Bacteria</taxon>
        <taxon>Pseudomonadati</taxon>
        <taxon>Pseudomonadota</taxon>
        <taxon>Betaproteobacteria</taxon>
        <taxon>Burkholderiales</taxon>
        <taxon>Comamonadaceae</taxon>
        <taxon>Giesbergeria</taxon>
    </lineage>
</organism>
<dbReference type="AlphaFoldDB" id="A0A1H9NTD9"/>
<name>A0A1H9NTD9_9BURK</name>
<protein>
    <submittedName>
        <fullName evidence="2">Uncharacterized protein</fullName>
    </submittedName>
</protein>
<evidence type="ECO:0000313" key="3">
    <source>
        <dbReference type="Proteomes" id="UP000199766"/>
    </source>
</evidence>
<accession>A0A1H9NTD9</accession>
<dbReference type="Proteomes" id="UP000199766">
    <property type="component" value="Unassembled WGS sequence"/>
</dbReference>
<keyword evidence="1" id="KW-0472">Membrane</keyword>
<keyword evidence="1" id="KW-0812">Transmembrane</keyword>
<sequence length="100" mass="10965">MTKKNHCPIAQICEAAKVSLDNLNQNLPPNQQITPKALLSIAMIWAMFGAGMVLVAIGMVWANAEIPAFLWIQHLGWLIVVAGTVSMIVSLLLLKKENEE</sequence>
<dbReference type="STRING" id="180197.SAMN02982919_02334"/>
<evidence type="ECO:0000256" key="1">
    <source>
        <dbReference type="SAM" id="Phobius"/>
    </source>
</evidence>
<proteinExistence type="predicted"/>
<feature type="transmembrane region" description="Helical" evidence="1">
    <location>
        <begin position="37"/>
        <end position="62"/>
    </location>
</feature>